<sequence length="146" mass="17026">MKDNVYFAKKLMIEMKKYAFKPDKVKHAVLVDVLEDSFEYDEDFADNMIAAVEELNEEWRAVLLAYLGYCPVCLKCEQAKSLSFEAIAQVMAYDTWEDARAIYKAALEEVALDFIYYYFAGFVFREDESIDEVQKDGVYRNGSKRL</sequence>
<name>J9G5Q3_9ZZZZ</name>
<evidence type="ECO:0000313" key="1">
    <source>
        <dbReference type="EMBL" id="EJX02199.1"/>
    </source>
</evidence>
<dbReference type="EMBL" id="AMCI01002647">
    <property type="protein sequence ID" value="EJX02199.1"/>
    <property type="molecule type" value="Genomic_DNA"/>
</dbReference>
<protein>
    <submittedName>
        <fullName evidence="1">Uncharacterized protein</fullName>
    </submittedName>
</protein>
<organism evidence="1">
    <name type="scientific">gut metagenome</name>
    <dbReference type="NCBI Taxonomy" id="749906"/>
    <lineage>
        <taxon>unclassified sequences</taxon>
        <taxon>metagenomes</taxon>
        <taxon>organismal metagenomes</taxon>
    </lineage>
</organism>
<reference evidence="1" key="1">
    <citation type="journal article" date="2012" name="PLoS ONE">
        <title>Gene sets for utilization of primary and secondary nutrition supplies in the distal gut of endangered iberian lynx.</title>
        <authorList>
            <person name="Alcaide M."/>
            <person name="Messina E."/>
            <person name="Richter M."/>
            <person name="Bargiela R."/>
            <person name="Peplies J."/>
            <person name="Huws S.A."/>
            <person name="Newbold C.J."/>
            <person name="Golyshin P.N."/>
            <person name="Simon M.A."/>
            <person name="Lopez G."/>
            <person name="Yakimov M.M."/>
            <person name="Ferrer M."/>
        </authorList>
    </citation>
    <scope>NUCLEOTIDE SEQUENCE</scope>
</reference>
<dbReference type="AlphaFoldDB" id="J9G5Q3"/>
<comment type="caution">
    <text evidence="1">The sequence shown here is derived from an EMBL/GenBank/DDBJ whole genome shotgun (WGS) entry which is preliminary data.</text>
</comment>
<accession>J9G5Q3</accession>
<proteinExistence type="predicted"/>
<gene>
    <name evidence="1" type="ORF">EVA_09695</name>
</gene>